<evidence type="ECO:0000313" key="1">
    <source>
        <dbReference type="EMBL" id="WOS96684.1"/>
    </source>
</evidence>
<evidence type="ECO:0000313" key="2">
    <source>
        <dbReference type="Proteomes" id="UP000243626"/>
    </source>
</evidence>
<accession>A0AAF0YNE3</accession>
<dbReference type="AlphaFoldDB" id="A0AAF0YNE3"/>
<protein>
    <submittedName>
        <fullName evidence="1">Uncharacterized protein</fullName>
    </submittedName>
</protein>
<gene>
    <name evidence="1" type="ORF">CJ229_002770</name>
</gene>
<keyword evidence="2" id="KW-1185">Reference proteome</keyword>
<dbReference type="EMBL" id="CP136964">
    <property type="protein sequence ID" value="WOS96684.1"/>
    <property type="molecule type" value="Genomic_DNA"/>
</dbReference>
<organism evidence="1 2">
    <name type="scientific">Nosocomiicoccus massiliensis</name>
    <dbReference type="NCBI Taxonomy" id="1232430"/>
    <lineage>
        <taxon>Bacteria</taxon>
        <taxon>Bacillati</taxon>
        <taxon>Bacillota</taxon>
        <taxon>Bacilli</taxon>
        <taxon>Bacillales</taxon>
        <taxon>Staphylococcaceae</taxon>
        <taxon>Nosocomiicoccus</taxon>
    </lineage>
</organism>
<sequence>MTNVEKYIIKPFDKATDEEKRLVGPHIFGDNAYVFFKDQDIMFDYLDKLGIPHQEKLRAVQQYIYSYVQDKEDRPTLEKALRMIKEIRDTGGKGPYKIKSRQVIKIRLPNKE</sequence>
<reference evidence="2" key="1">
    <citation type="submission" date="2017-09" db="EMBL/GenBank/DDBJ databases">
        <title>Bacterial strain isolated from the female urinary microbiota.</title>
        <authorList>
            <person name="Thomas-White K."/>
            <person name="Kumar N."/>
            <person name="Forster S."/>
            <person name="Putonti C."/>
            <person name="Lawley T."/>
            <person name="Wolfe A.J."/>
        </authorList>
    </citation>
    <scope>NUCLEOTIDE SEQUENCE [LARGE SCALE GENOMIC DNA]</scope>
    <source>
        <strain evidence="2">UMB0959</strain>
    </source>
</reference>
<reference evidence="1 2" key="2">
    <citation type="submission" date="2023-10" db="EMBL/GenBank/DDBJ databases">
        <authorList>
            <person name="Choi B."/>
        </authorList>
    </citation>
    <scope>NUCLEOTIDE SEQUENCE [LARGE SCALE GENOMIC DNA]</scope>
    <source>
        <strain evidence="1 2">UMB0959</strain>
    </source>
</reference>
<name>A0AAF0YNE3_9STAP</name>
<dbReference type="Proteomes" id="UP000243626">
    <property type="component" value="Chromosome"/>
</dbReference>
<proteinExistence type="predicted"/>
<dbReference type="RefSeq" id="WP_102167450.1">
    <property type="nucleotide sequence ID" value="NZ_CP136964.1"/>
</dbReference>
<dbReference type="KEGG" id="nmy:CJ229_002770"/>